<feature type="compositionally biased region" description="Basic residues" evidence="1">
    <location>
        <begin position="158"/>
        <end position="172"/>
    </location>
</feature>
<evidence type="ECO:0000256" key="1">
    <source>
        <dbReference type="SAM" id="MobiDB-lite"/>
    </source>
</evidence>
<dbReference type="GO" id="GO:0000070">
    <property type="term" value="P:mitotic sister chromatid segregation"/>
    <property type="evidence" value="ECO:0007669"/>
    <property type="project" value="InterPro"/>
</dbReference>
<dbReference type="PANTHER" id="PTHR31749">
    <property type="entry name" value="KINETOCHORE-ASSOCIATED PROTEIN NSL1 HOMOLOG"/>
    <property type="match status" value="1"/>
</dbReference>
<name>A0A0A1VA60_9HYPO</name>
<dbReference type="HOGENOM" id="CLU_070604_2_0_1"/>
<feature type="region of interest" description="Disordered" evidence="1">
    <location>
        <begin position="152"/>
        <end position="200"/>
    </location>
</feature>
<evidence type="ECO:0000313" key="3">
    <source>
        <dbReference type="Proteomes" id="UP000030151"/>
    </source>
</evidence>
<dbReference type="InterPro" id="IPR013950">
    <property type="entry name" value="Mis14/Nsl1"/>
</dbReference>
<dbReference type="EMBL" id="JELW01000001">
    <property type="protein sequence ID" value="EXV06713.1"/>
    <property type="molecule type" value="Genomic_DNA"/>
</dbReference>
<comment type="caution">
    <text evidence="2">The sequence shown here is derived from an EMBL/GenBank/DDBJ whole genome shotgun (WGS) entry which is preliminary data.</text>
</comment>
<dbReference type="Proteomes" id="UP000030151">
    <property type="component" value="Unassembled WGS sequence"/>
</dbReference>
<gene>
    <name evidence="2" type="ORF">X797_001433</name>
</gene>
<dbReference type="PANTHER" id="PTHR31749:SF3">
    <property type="entry name" value="KINETOCHORE-ASSOCIATED PROTEIN NSL1 HOMOLOG"/>
    <property type="match status" value="1"/>
</dbReference>
<sequence>MDQDSAASQAQRKIELQSPQDLAYLVAKVRGAAVARINEAFPHVPGQGEDELRNQIESLVNEYIDKTFTLAAPNLSINGLPVSSTEYLSPSPATHDTHEPFDARKRQRVAELISQEEKLLEEVAALKRSVPGKAADEQAARVRDAIRRDEEMVEARRAASRRRGGQGRRQLARRQAGETGRCGGRVQGRRRGAGQTQEGHAVCCGQDGEGEGGRRVRVGCEVGSSFFWGGRRRFNV</sequence>
<reference evidence="2 3" key="1">
    <citation type="submission" date="2014-02" db="EMBL/GenBank/DDBJ databases">
        <title>The genome sequence of the entomopathogenic fungus Metarhizium robertsii ARSEF 2575.</title>
        <authorList>
            <person name="Giuliano Garisto Donzelli B."/>
            <person name="Roe B.A."/>
            <person name="Macmil S.L."/>
            <person name="Krasnoff S.B."/>
            <person name="Gibson D.M."/>
        </authorList>
    </citation>
    <scope>NUCLEOTIDE SEQUENCE [LARGE SCALE GENOMIC DNA]</scope>
    <source>
        <strain evidence="2 3">ARSEF 2575</strain>
    </source>
</reference>
<proteinExistence type="predicted"/>
<evidence type="ECO:0008006" key="4">
    <source>
        <dbReference type="Google" id="ProtNLM"/>
    </source>
</evidence>
<organism evidence="2 3">
    <name type="scientific">Metarhizium robertsii</name>
    <dbReference type="NCBI Taxonomy" id="568076"/>
    <lineage>
        <taxon>Eukaryota</taxon>
        <taxon>Fungi</taxon>
        <taxon>Dikarya</taxon>
        <taxon>Ascomycota</taxon>
        <taxon>Pezizomycotina</taxon>
        <taxon>Sordariomycetes</taxon>
        <taxon>Hypocreomycetidae</taxon>
        <taxon>Hypocreales</taxon>
        <taxon>Clavicipitaceae</taxon>
        <taxon>Metarhizium</taxon>
    </lineage>
</organism>
<accession>A0A0A1VA60</accession>
<dbReference type="Pfam" id="PF08641">
    <property type="entry name" value="Mis14"/>
    <property type="match status" value="1"/>
</dbReference>
<dbReference type="eggNOG" id="ENOG502SA1D">
    <property type="taxonomic scope" value="Eukaryota"/>
</dbReference>
<dbReference type="OrthoDB" id="2135762at2759"/>
<evidence type="ECO:0000313" key="2">
    <source>
        <dbReference type="EMBL" id="EXV06713.1"/>
    </source>
</evidence>
<dbReference type="GO" id="GO:0000444">
    <property type="term" value="C:MIS12/MIND type complex"/>
    <property type="evidence" value="ECO:0007669"/>
    <property type="project" value="TreeGrafter"/>
</dbReference>
<protein>
    <recommendedName>
        <fullName evidence="4">Kinetochore protein mis14</fullName>
    </recommendedName>
</protein>
<dbReference type="AlphaFoldDB" id="A0A0A1VA60"/>